<proteinExistence type="predicted"/>
<dbReference type="OrthoDB" id="786032at2759"/>
<protein>
    <submittedName>
        <fullName evidence="2">Uncharacterized protein</fullName>
    </submittedName>
</protein>
<sequence length="237" mass="26943">MASNLHLLHSRPPPFLSDLTLDLSLYHKPHPPSPSRRRHSLGRICLSFASFSPFSSSILVLCFPLEKCELFSYGDISLRIYHIQTDDKPLKMPPMEKPMMEKPSKPPVRLFHSIHADGETNEEEEEEEEEEEKEALGSSVRSNREVENIAVMEIIHKVEVPPPNSAMNKLKLRFKETFFPDDPFTKFKGQPLSSKCILAAQFLFPILLWPPNYSLSLFKSDLISGLTIASLAISRAK</sequence>
<accession>A0A9D5H6D5</accession>
<organism evidence="2 3">
    <name type="scientific">Dioscorea zingiberensis</name>
    <dbReference type="NCBI Taxonomy" id="325984"/>
    <lineage>
        <taxon>Eukaryota</taxon>
        <taxon>Viridiplantae</taxon>
        <taxon>Streptophyta</taxon>
        <taxon>Embryophyta</taxon>
        <taxon>Tracheophyta</taxon>
        <taxon>Spermatophyta</taxon>
        <taxon>Magnoliopsida</taxon>
        <taxon>Liliopsida</taxon>
        <taxon>Dioscoreales</taxon>
        <taxon>Dioscoreaceae</taxon>
        <taxon>Dioscorea</taxon>
    </lineage>
</organism>
<reference evidence="2" key="2">
    <citation type="journal article" date="2022" name="Hortic Res">
        <title>The genome of Dioscorea zingiberensis sheds light on the biosynthesis, origin and evolution of the medicinally important diosgenin saponins.</title>
        <authorList>
            <person name="Li Y."/>
            <person name="Tan C."/>
            <person name="Li Z."/>
            <person name="Guo J."/>
            <person name="Li S."/>
            <person name="Chen X."/>
            <person name="Wang C."/>
            <person name="Dai X."/>
            <person name="Yang H."/>
            <person name="Song W."/>
            <person name="Hou L."/>
            <person name="Xu J."/>
            <person name="Tong Z."/>
            <person name="Xu A."/>
            <person name="Yuan X."/>
            <person name="Wang W."/>
            <person name="Yang Q."/>
            <person name="Chen L."/>
            <person name="Sun Z."/>
            <person name="Wang K."/>
            <person name="Pan B."/>
            <person name="Chen J."/>
            <person name="Bao Y."/>
            <person name="Liu F."/>
            <person name="Qi X."/>
            <person name="Gang D.R."/>
            <person name="Wen J."/>
            <person name="Li J."/>
        </authorList>
    </citation>
    <scope>NUCLEOTIDE SEQUENCE</scope>
    <source>
        <strain evidence="2">Dzin_1.0</strain>
    </source>
</reference>
<dbReference type="AlphaFoldDB" id="A0A9D5H6D5"/>
<keyword evidence="3" id="KW-1185">Reference proteome</keyword>
<comment type="caution">
    <text evidence="2">The sequence shown here is derived from an EMBL/GenBank/DDBJ whole genome shotgun (WGS) entry which is preliminary data.</text>
</comment>
<gene>
    <name evidence="2" type="ORF">J5N97_025880</name>
</gene>
<evidence type="ECO:0000313" key="2">
    <source>
        <dbReference type="EMBL" id="KAJ0964742.1"/>
    </source>
</evidence>
<evidence type="ECO:0000256" key="1">
    <source>
        <dbReference type="SAM" id="MobiDB-lite"/>
    </source>
</evidence>
<feature type="region of interest" description="Disordered" evidence="1">
    <location>
        <begin position="118"/>
        <end position="141"/>
    </location>
</feature>
<evidence type="ECO:0000313" key="3">
    <source>
        <dbReference type="Proteomes" id="UP001085076"/>
    </source>
</evidence>
<name>A0A9D5H6D5_9LILI</name>
<dbReference type="Proteomes" id="UP001085076">
    <property type="component" value="Miscellaneous, Linkage group lg08"/>
</dbReference>
<reference evidence="2" key="1">
    <citation type="submission" date="2021-03" db="EMBL/GenBank/DDBJ databases">
        <authorList>
            <person name="Li Z."/>
            <person name="Yang C."/>
        </authorList>
    </citation>
    <scope>NUCLEOTIDE SEQUENCE</scope>
    <source>
        <strain evidence="2">Dzin_1.0</strain>
        <tissue evidence="2">Leaf</tissue>
    </source>
</reference>
<feature type="compositionally biased region" description="Acidic residues" evidence="1">
    <location>
        <begin position="119"/>
        <end position="133"/>
    </location>
</feature>
<dbReference type="EMBL" id="JAGGNH010000008">
    <property type="protein sequence ID" value="KAJ0964742.1"/>
    <property type="molecule type" value="Genomic_DNA"/>
</dbReference>